<dbReference type="Proteomes" id="UP001478862">
    <property type="component" value="Unassembled WGS sequence"/>
</dbReference>
<protein>
    <submittedName>
        <fullName evidence="1">Uncharacterized protein</fullName>
    </submittedName>
</protein>
<proteinExistence type="predicted"/>
<keyword evidence="2" id="KW-1185">Reference proteome</keyword>
<organism evidence="1 2">
    <name type="scientific">Lysinibacillus zambalensis</name>
    <dbReference type="NCBI Taxonomy" id="3160866"/>
    <lineage>
        <taxon>Bacteria</taxon>
        <taxon>Bacillati</taxon>
        <taxon>Bacillota</taxon>
        <taxon>Bacilli</taxon>
        <taxon>Bacillales</taxon>
        <taxon>Bacillaceae</taxon>
        <taxon>Lysinibacillus</taxon>
    </lineage>
</organism>
<dbReference type="RefSeq" id="WP_349658524.1">
    <property type="nucleotide sequence ID" value="NZ_JBEGDG010000002.1"/>
</dbReference>
<evidence type="ECO:0000313" key="1">
    <source>
        <dbReference type="EMBL" id="MEQ6353758.1"/>
    </source>
</evidence>
<name>A0ABV1MMK5_9BACI</name>
<gene>
    <name evidence="1" type="ORF">ABNX05_03955</name>
</gene>
<dbReference type="EMBL" id="JBEGDG010000002">
    <property type="protein sequence ID" value="MEQ6353758.1"/>
    <property type="molecule type" value="Genomic_DNA"/>
</dbReference>
<accession>A0ABV1MMK5</accession>
<evidence type="ECO:0000313" key="2">
    <source>
        <dbReference type="Proteomes" id="UP001478862"/>
    </source>
</evidence>
<sequence>MTHFEYMEQHGQMTIYDFLADQESDNDLLADLKAYKLIKLLKRRKRYGIAYEGILCGGKKGVKPQIIV</sequence>
<reference evidence="1 2" key="1">
    <citation type="submission" date="2024-06" db="EMBL/GenBank/DDBJ databases">
        <title>Lysinibacillus zambalefons sp. nov., a Novel Firmicute Isolated from the Poon Bato Zambales Hyperalkaline Spring.</title>
        <authorList>
            <person name="Aja J.A."/>
            <person name="Lazaro J.E.H."/>
            <person name="Llorin L.D."/>
            <person name="Lim K.R."/>
            <person name="Teodosio J."/>
            <person name="Dalisay D.S."/>
        </authorList>
    </citation>
    <scope>NUCLEOTIDE SEQUENCE [LARGE SCALE GENOMIC DNA]</scope>
    <source>
        <strain evidence="1 2">M3</strain>
    </source>
</reference>
<comment type="caution">
    <text evidence="1">The sequence shown here is derived from an EMBL/GenBank/DDBJ whole genome shotgun (WGS) entry which is preliminary data.</text>
</comment>